<proteinExistence type="predicted"/>
<protein>
    <recommendedName>
        <fullName evidence="3">DUF4446 domain-containing protein</fullName>
    </recommendedName>
</protein>
<reference evidence="2" key="1">
    <citation type="journal article" date="2019" name="Int. J. Syst. Evol. Microbiol.">
        <title>The Global Catalogue of Microorganisms (GCM) 10K type strain sequencing project: providing services to taxonomists for standard genome sequencing and annotation.</title>
        <authorList>
            <consortium name="The Broad Institute Genomics Platform"/>
            <consortium name="The Broad Institute Genome Sequencing Center for Infectious Disease"/>
            <person name="Wu L."/>
            <person name="Ma J."/>
        </authorList>
    </citation>
    <scope>NUCLEOTIDE SEQUENCE [LARGE SCALE GENOMIC DNA]</scope>
    <source>
        <strain evidence="2">CGMCC 1.12471</strain>
    </source>
</reference>
<keyword evidence="2" id="KW-1185">Reference proteome</keyword>
<sequence length="168" mass="18269">MSIESLLILGLMALLLVGAVATVVLIARASRPVAQVRLEANPMVARVTGEVHAGEEQTLIHLARTLGLPSGREDVAYGQIYLAGSAGTTMRLATRSEIGRGFDGEVRVRRTRRSSVVEYFVLRVPGDEAVLRRIEELDDRIADALVALDPHAQVQRTGQHRDPDPSAR</sequence>
<evidence type="ECO:0000313" key="1">
    <source>
        <dbReference type="EMBL" id="MFD1722842.1"/>
    </source>
</evidence>
<evidence type="ECO:0000313" key="2">
    <source>
        <dbReference type="Proteomes" id="UP001597347"/>
    </source>
</evidence>
<dbReference type="RefSeq" id="WP_377936300.1">
    <property type="nucleotide sequence ID" value="NZ_JBHUEA010000030.1"/>
</dbReference>
<accession>A0ABW4LIC2</accession>
<gene>
    <name evidence="1" type="ORF">ACFSBI_14910</name>
</gene>
<evidence type="ECO:0008006" key="3">
    <source>
        <dbReference type="Google" id="ProtNLM"/>
    </source>
</evidence>
<dbReference type="Proteomes" id="UP001597347">
    <property type="component" value="Unassembled WGS sequence"/>
</dbReference>
<comment type="caution">
    <text evidence="1">The sequence shown here is derived from an EMBL/GenBank/DDBJ whole genome shotgun (WGS) entry which is preliminary data.</text>
</comment>
<organism evidence="1 2">
    <name type="scientific">Amnibacterium endophyticum</name>
    <dbReference type="NCBI Taxonomy" id="2109337"/>
    <lineage>
        <taxon>Bacteria</taxon>
        <taxon>Bacillati</taxon>
        <taxon>Actinomycetota</taxon>
        <taxon>Actinomycetes</taxon>
        <taxon>Micrococcales</taxon>
        <taxon>Microbacteriaceae</taxon>
        <taxon>Amnibacterium</taxon>
    </lineage>
</organism>
<dbReference type="EMBL" id="JBHUEA010000030">
    <property type="protein sequence ID" value="MFD1722842.1"/>
    <property type="molecule type" value="Genomic_DNA"/>
</dbReference>
<name>A0ABW4LIC2_9MICO</name>